<evidence type="ECO:0000313" key="2">
    <source>
        <dbReference type="EMBL" id="MBP2360789.1"/>
    </source>
</evidence>
<organism evidence="2 3">
    <name type="scientific">Streptomyces clavifer</name>
    <dbReference type="NCBI Taxonomy" id="68188"/>
    <lineage>
        <taxon>Bacteria</taxon>
        <taxon>Bacillati</taxon>
        <taxon>Actinomycetota</taxon>
        <taxon>Actinomycetes</taxon>
        <taxon>Kitasatosporales</taxon>
        <taxon>Streptomycetaceae</taxon>
        <taxon>Streptomyces</taxon>
    </lineage>
</organism>
<proteinExistence type="predicted"/>
<dbReference type="SUPFAM" id="SSF160631">
    <property type="entry name" value="SMI1/KNR4-like"/>
    <property type="match status" value="1"/>
</dbReference>
<gene>
    <name evidence="2" type="ORF">JOF59_003189</name>
</gene>
<dbReference type="InterPro" id="IPR018958">
    <property type="entry name" value="Knr4/Smi1-like_dom"/>
</dbReference>
<dbReference type="RefSeq" id="WP_209470303.1">
    <property type="nucleotide sequence ID" value="NZ_BMWJ01000008.1"/>
</dbReference>
<evidence type="ECO:0000259" key="1">
    <source>
        <dbReference type="SMART" id="SM00860"/>
    </source>
</evidence>
<dbReference type="Gene3D" id="3.40.1580.10">
    <property type="entry name" value="SMI1/KNR4-like"/>
    <property type="match status" value="1"/>
</dbReference>
<reference evidence="2 3" key="1">
    <citation type="submission" date="2021-03" db="EMBL/GenBank/DDBJ databases">
        <title>Sequencing the genomes of 1000 actinobacteria strains.</title>
        <authorList>
            <person name="Klenk H.-P."/>
        </authorList>
    </citation>
    <scope>NUCLEOTIDE SEQUENCE [LARGE SCALE GENOMIC DNA]</scope>
    <source>
        <strain evidence="2 3">DSM 40843</strain>
    </source>
</reference>
<dbReference type="SMART" id="SM00860">
    <property type="entry name" value="SMI1_KNR4"/>
    <property type="match status" value="1"/>
</dbReference>
<accession>A0ABS4VAU3</accession>
<dbReference type="Pfam" id="PF09346">
    <property type="entry name" value="SMI1_KNR4"/>
    <property type="match status" value="1"/>
</dbReference>
<protein>
    <recommendedName>
        <fullName evidence="1">Knr4/Smi1-like domain-containing protein</fullName>
    </recommendedName>
</protein>
<keyword evidence="3" id="KW-1185">Reference proteome</keyword>
<feature type="domain" description="Knr4/Smi1-like" evidence="1">
    <location>
        <begin position="64"/>
        <end position="191"/>
    </location>
</feature>
<dbReference type="Proteomes" id="UP001519311">
    <property type="component" value="Unassembled WGS sequence"/>
</dbReference>
<sequence length="420" mass="45887">MRSVFGDSAADPETGPAAERLRTVEQWRSYLTEYGADVLRVSAEGELFNVSDEQRATGWLGYEGADEQRIAGLEDRLGTRLPPSYRSFLGASDGWSHLGPFMYEMRTTGDLDWLDDDDADMYMDAYDDEPDDASTRTRAPVLLIADEGDAQCWLLDSGDVSRDGEWAAYTWSSWQPGLSDRYGSFAELVAAERDSFQELKGYEGSAVNPEGAEQLVAEGRAQALRGEAERAAATFEQAAVKGSGAGAYLAVMLGAFLDLTHAHHHVRNGILGRPHVIEAVGLEQVRAEAVPLYLRRTMEGYGSGRDFSSVLVPELHRCEGKPVTDWIPYAAASTPPTLPESPVFQEALDAARTIALSGATDDAWSIIEAALPHWHSESPHRIAPVVLLTDPALREVITAPRARLVVTTPRGEERGRQQPG</sequence>
<name>A0ABS4VAU3_9ACTN</name>
<comment type="caution">
    <text evidence="2">The sequence shown here is derived from an EMBL/GenBank/DDBJ whole genome shotgun (WGS) entry which is preliminary data.</text>
</comment>
<dbReference type="EMBL" id="JAGINS010000001">
    <property type="protein sequence ID" value="MBP2360789.1"/>
    <property type="molecule type" value="Genomic_DNA"/>
</dbReference>
<evidence type="ECO:0000313" key="3">
    <source>
        <dbReference type="Proteomes" id="UP001519311"/>
    </source>
</evidence>
<dbReference type="InterPro" id="IPR037883">
    <property type="entry name" value="Knr4/Smi1-like_sf"/>
</dbReference>